<feature type="region of interest" description="Disordered" evidence="2">
    <location>
        <begin position="1"/>
        <end position="104"/>
    </location>
</feature>
<feature type="compositionally biased region" description="Basic residues" evidence="2">
    <location>
        <begin position="40"/>
        <end position="49"/>
    </location>
</feature>
<feature type="compositionally biased region" description="Low complexity" evidence="2">
    <location>
        <begin position="323"/>
        <end position="338"/>
    </location>
</feature>
<dbReference type="EMBL" id="JASBNA010000007">
    <property type="protein sequence ID" value="KAK7690145.1"/>
    <property type="molecule type" value="Genomic_DNA"/>
</dbReference>
<dbReference type="InterPro" id="IPR037256">
    <property type="entry name" value="ASC_dom_sf"/>
</dbReference>
<dbReference type="SMART" id="SM01010">
    <property type="entry name" value="AMPKBI"/>
    <property type="match status" value="1"/>
</dbReference>
<dbReference type="InterPro" id="IPR006828">
    <property type="entry name" value="ASC_dom"/>
</dbReference>
<feature type="compositionally biased region" description="Polar residues" evidence="2">
    <location>
        <begin position="402"/>
        <end position="420"/>
    </location>
</feature>
<evidence type="ECO:0000313" key="4">
    <source>
        <dbReference type="EMBL" id="KAK7690145.1"/>
    </source>
</evidence>
<dbReference type="InterPro" id="IPR013783">
    <property type="entry name" value="Ig-like_fold"/>
</dbReference>
<comment type="caution">
    <text evidence="4">The sequence shown here is derived from an EMBL/GenBank/DDBJ whole genome shotgun (WGS) entry which is preliminary data.</text>
</comment>
<feature type="compositionally biased region" description="Low complexity" evidence="2">
    <location>
        <begin position="54"/>
        <end position="69"/>
    </location>
</feature>
<comment type="similarity">
    <text evidence="1">Belongs to the 5'-AMP-activated protein kinase beta subunit family.</text>
</comment>
<dbReference type="InterPro" id="IPR050827">
    <property type="entry name" value="CRP1_MDG1_kinase"/>
</dbReference>
<dbReference type="Pfam" id="PF16561">
    <property type="entry name" value="AMPK1_CBM"/>
    <property type="match status" value="1"/>
</dbReference>
<dbReference type="CDD" id="cd02859">
    <property type="entry name" value="E_set_AMPKbeta_like_N"/>
    <property type="match status" value="1"/>
</dbReference>
<gene>
    <name evidence="4" type="ORF">QCA50_006794</name>
</gene>
<dbReference type="Gene3D" id="2.60.40.10">
    <property type="entry name" value="Immunoglobulins"/>
    <property type="match status" value="1"/>
</dbReference>
<dbReference type="PANTHER" id="PTHR10343:SF84">
    <property type="entry name" value="5'-AMP-ACTIVATED PROTEIN KINASE SUBUNIT BETA-1"/>
    <property type="match status" value="1"/>
</dbReference>
<feature type="region of interest" description="Disordered" evidence="2">
    <location>
        <begin position="321"/>
        <end position="347"/>
    </location>
</feature>
<dbReference type="SUPFAM" id="SSF81296">
    <property type="entry name" value="E set domains"/>
    <property type="match status" value="1"/>
</dbReference>
<dbReference type="Pfam" id="PF04739">
    <property type="entry name" value="AMPKBI"/>
    <property type="match status" value="1"/>
</dbReference>
<keyword evidence="5" id="KW-1185">Reference proteome</keyword>
<organism evidence="4 5">
    <name type="scientific">Cerrena zonata</name>
    <dbReference type="NCBI Taxonomy" id="2478898"/>
    <lineage>
        <taxon>Eukaryota</taxon>
        <taxon>Fungi</taxon>
        <taxon>Dikarya</taxon>
        <taxon>Basidiomycota</taxon>
        <taxon>Agaricomycotina</taxon>
        <taxon>Agaricomycetes</taxon>
        <taxon>Polyporales</taxon>
        <taxon>Cerrenaceae</taxon>
        <taxon>Cerrena</taxon>
    </lineage>
</organism>
<sequence>MGNSASNANQSPHSNSSRLESPARRTASPARGGSPAPSSRVHRSLRQKKKSLELPDLASLALTPASSSPQSVSPHNGYRNPRASSPIPIPISAHPPVQTFRPQNNLPSAAQLHFSRNRRSYLSSAYPSTQSFVSGSPPEPVPEEPVARPAEYVPEVVHSTLPVLLKAEDEASKPEPVTVPIRWRGGGRSVVLARAGHDNWNGRQPMEYDSHTNSWTTSVRLLPGTHHFKFVVDDQWRTEDEYPTAVDDRDGSLANYVNVTAPASSSYPHTPAPLNNSQSINLWNDGEGSTSVTRSGSPELRDGEWTTEIPPELIQAAAEEESYLASADSPGSSASIPAPNIPPAPALPRHLDKLILNVRPAAVTGTGSSSSRGSGSGSEKERSSRKGSRSHHSKRDREGRSRTSNLASVTDITALSGPSTSIPEAEVVGAKKTALAKLDGPGVADDASVLPVPNHVVLHHLSTSAIRNGVLAVANTTRYRKKYITTIYYKPT</sequence>
<dbReference type="AlphaFoldDB" id="A0AAW0GM28"/>
<dbReference type="GO" id="GO:0007165">
    <property type="term" value="P:signal transduction"/>
    <property type="evidence" value="ECO:0007669"/>
    <property type="project" value="TreeGrafter"/>
</dbReference>
<dbReference type="GO" id="GO:0031588">
    <property type="term" value="C:nucleotide-activated protein kinase complex"/>
    <property type="evidence" value="ECO:0007669"/>
    <property type="project" value="TreeGrafter"/>
</dbReference>
<dbReference type="GO" id="GO:0019901">
    <property type="term" value="F:protein kinase binding"/>
    <property type="evidence" value="ECO:0007669"/>
    <property type="project" value="TreeGrafter"/>
</dbReference>
<feature type="domain" description="Association with the SNF1 complex (ASC)" evidence="3">
    <location>
        <begin position="295"/>
        <end position="492"/>
    </location>
</feature>
<evidence type="ECO:0000313" key="5">
    <source>
        <dbReference type="Proteomes" id="UP001385951"/>
    </source>
</evidence>
<protein>
    <recommendedName>
        <fullName evidence="3">Association with the SNF1 complex (ASC) domain-containing protein</fullName>
    </recommendedName>
</protein>
<dbReference type="GO" id="GO:0005634">
    <property type="term" value="C:nucleus"/>
    <property type="evidence" value="ECO:0007669"/>
    <property type="project" value="TreeGrafter"/>
</dbReference>
<feature type="region of interest" description="Disordered" evidence="2">
    <location>
        <begin position="264"/>
        <end position="307"/>
    </location>
</feature>
<feature type="region of interest" description="Disordered" evidence="2">
    <location>
        <begin position="360"/>
        <end position="420"/>
    </location>
</feature>
<proteinExistence type="inferred from homology"/>
<accession>A0AAW0GM28</accession>
<reference evidence="4 5" key="1">
    <citation type="submission" date="2022-09" db="EMBL/GenBank/DDBJ databases">
        <authorList>
            <person name="Palmer J.M."/>
        </authorList>
    </citation>
    <scope>NUCLEOTIDE SEQUENCE [LARGE SCALE GENOMIC DNA]</scope>
    <source>
        <strain evidence="4 5">DSM 7382</strain>
    </source>
</reference>
<evidence type="ECO:0000256" key="1">
    <source>
        <dbReference type="ARBA" id="ARBA00010926"/>
    </source>
</evidence>
<feature type="compositionally biased region" description="Polar residues" evidence="2">
    <location>
        <begin position="1"/>
        <end position="19"/>
    </location>
</feature>
<dbReference type="InterPro" id="IPR032640">
    <property type="entry name" value="AMPK1_CBM"/>
</dbReference>
<evidence type="ECO:0000256" key="2">
    <source>
        <dbReference type="SAM" id="MobiDB-lite"/>
    </source>
</evidence>
<feature type="compositionally biased region" description="Low complexity" evidence="2">
    <location>
        <begin position="27"/>
        <end position="39"/>
    </location>
</feature>
<dbReference type="SUPFAM" id="SSF160219">
    <property type="entry name" value="AMPKBI-like"/>
    <property type="match status" value="1"/>
</dbReference>
<name>A0AAW0GM28_9APHY</name>
<dbReference type="InterPro" id="IPR014756">
    <property type="entry name" value="Ig_E-set"/>
</dbReference>
<dbReference type="PANTHER" id="PTHR10343">
    <property type="entry name" value="5'-AMP-ACTIVATED PROTEIN KINASE , BETA SUBUNIT"/>
    <property type="match status" value="1"/>
</dbReference>
<dbReference type="Proteomes" id="UP001385951">
    <property type="component" value="Unassembled WGS sequence"/>
</dbReference>
<feature type="compositionally biased region" description="Polar residues" evidence="2">
    <location>
        <begin position="264"/>
        <end position="296"/>
    </location>
</feature>
<dbReference type="Gene3D" id="6.20.250.60">
    <property type="match status" value="1"/>
</dbReference>
<dbReference type="GO" id="GO:0005737">
    <property type="term" value="C:cytoplasm"/>
    <property type="evidence" value="ECO:0007669"/>
    <property type="project" value="TreeGrafter"/>
</dbReference>
<feature type="compositionally biased region" description="Basic residues" evidence="2">
    <location>
        <begin position="385"/>
        <end position="394"/>
    </location>
</feature>
<evidence type="ECO:0000259" key="3">
    <source>
        <dbReference type="SMART" id="SM01010"/>
    </source>
</evidence>